<dbReference type="GO" id="GO:0005886">
    <property type="term" value="C:plasma membrane"/>
    <property type="evidence" value="ECO:0007669"/>
    <property type="project" value="TreeGrafter"/>
</dbReference>
<dbReference type="SUPFAM" id="SSF55486">
    <property type="entry name" value="Metalloproteases ('zincins'), catalytic domain"/>
    <property type="match status" value="1"/>
</dbReference>
<feature type="domain" description="Peptidase M13 C-terminal" evidence="8">
    <location>
        <begin position="606"/>
        <end position="808"/>
    </location>
</feature>
<evidence type="ECO:0000259" key="9">
    <source>
        <dbReference type="Pfam" id="PF05649"/>
    </source>
</evidence>
<dbReference type="GeneID" id="119745038"/>
<protein>
    <recommendedName>
        <fullName evidence="12">Endothelin-converting enzyme 1</fullName>
    </recommendedName>
</protein>
<keyword evidence="6" id="KW-0482">Metalloprotease</keyword>
<reference evidence="10" key="1">
    <citation type="submission" date="2022-11" db="UniProtKB">
        <authorList>
            <consortium name="EnsemblMetazoa"/>
        </authorList>
    </citation>
    <scope>IDENTIFICATION</scope>
</reference>
<keyword evidence="4" id="KW-0378">Hydrolase</keyword>
<comment type="cofactor">
    <cofactor evidence="1">
        <name>Zn(2+)</name>
        <dbReference type="ChEBI" id="CHEBI:29105"/>
    </cofactor>
</comment>
<dbReference type="PRINTS" id="PR00786">
    <property type="entry name" value="NEPRILYSIN"/>
</dbReference>
<evidence type="ECO:0008006" key="12">
    <source>
        <dbReference type="Google" id="ProtNLM"/>
    </source>
</evidence>
<dbReference type="OrthoDB" id="6475849at2759"/>
<dbReference type="EnsemblMetazoa" id="XM_038221262.1">
    <property type="protein sequence ID" value="XP_038077190.1"/>
    <property type="gene ID" value="LOC119745038"/>
</dbReference>
<dbReference type="PANTHER" id="PTHR11733">
    <property type="entry name" value="ZINC METALLOPROTEASE FAMILY M13 NEPRILYSIN-RELATED"/>
    <property type="match status" value="1"/>
</dbReference>
<organism evidence="10 11">
    <name type="scientific">Patiria miniata</name>
    <name type="common">Bat star</name>
    <name type="synonym">Asterina miniata</name>
    <dbReference type="NCBI Taxonomy" id="46514"/>
    <lineage>
        <taxon>Eukaryota</taxon>
        <taxon>Metazoa</taxon>
        <taxon>Echinodermata</taxon>
        <taxon>Eleutherozoa</taxon>
        <taxon>Asterozoa</taxon>
        <taxon>Asteroidea</taxon>
        <taxon>Valvatacea</taxon>
        <taxon>Valvatida</taxon>
        <taxon>Asterinidae</taxon>
        <taxon>Patiria</taxon>
    </lineage>
</organism>
<dbReference type="Gene3D" id="3.40.390.10">
    <property type="entry name" value="Collagenase (Catalytic Domain)"/>
    <property type="match status" value="1"/>
</dbReference>
<evidence type="ECO:0000256" key="5">
    <source>
        <dbReference type="ARBA" id="ARBA00022833"/>
    </source>
</evidence>
<evidence type="ECO:0000313" key="11">
    <source>
        <dbReference type="Proteomes" id="UP000887568"/>
    </source>
</evidence>
<keyword evidence="7" id="KW-0472">Membrane</keyword>
<dbReference type="GO" id="GO:0046872">
    <property type="term" value="F:metal ion binding"/>
    <property type="evidence" value="ECO:0007669"/>
    <property type="project" value="UniProtKB-KW"/>
</dbReference>
<keyword evidence="7" id="KW-0812">Transmembrane</keyword>
<evidence type="ECO:0000256" key="1">
    <source>
        <dbReference type="ARBA" id="ARBA00001947"/>
    </source>
</evidence>
<dbReference type="InterPro" id="IPR008753">
    <property type="entry name" value="Peptidase_M13_N"/>
</dbReference>
<evidence type="ECO:0000256" key="6">
    <source>
        <dbReference type="ARBA" id="ARBA00023049"/>
    </source>
</evidence>
<evidence type="ECO:0000259" key="8">
    <source>
        <dbReference type="Pfam" id="PF01431"/>
    </source>
</evidence>
<dbReference type="GO" id="GO:0016485">
    <property type="term" value="P:protein processing"/>
    <property type="evidence" value="ECO:0007669"/>
    <property type="project" value="TreeGrafter"/>
</dbReference>
<keyword evidence="5" id="KW-0862">Zinc</keyword>
<sequence>MADSTVNSVNADERTSPRAELTLTEDETVTKFPRKRLLVAVAVLSIAVLLAVCVLLLVLLLTKQGPNICDTEQCKQSVLYPTKPGLIKSSTEQTNQPVVLPTKPSPIICDTEQCNQSASNILRNMDKTQDPCHNFFEYACGGWNQRQVIPNNTLEVTRFSELDDDLKGKLKELIERKPLLNEPESFDKVRKFYNACLDLDTINGLGARPLTDTLQSLGGWPVLGSNPGGSWSQYSYNFESLWATLRSQYNIDAVISTGVQIDLENTRNYILQIDFPEFTVPLQFRANRQKRLASLVPESFSKDFGRHLLLLDELEDKRAAYLQYMIDIAVALGGDQSEVARDMNDAFEFEKTLAQHAEDAISDDSDLPVTKTLSNLQIIYSEVNWASLFRLLMPSSVYPPVSSYDNILVMSPSYLRSVAGLLRTKGHRVVANYMIWRLVNKMVPFLGEEYVAIHQKYLKAILGISAAPDRWKLCTEQVNTVLPFATGRMYVDEYFSTDTKTKTEEMVGQLRRALRAMFGSVRWLSYSDRTKARQKLDAMGVSVGYPDWLKVNYLLDAQSADLVVTTNSYFTNVVNYGRRVAQTQLGRLRLPVDKSLWDDSGPAVINAHYSLFENGIVIPAGILQPPFYHANMPWYSNFGGVGVVLGHEITHGFDSTGRLVDQHGNIENWWSYSSISGFIDAARCLVNQYSGFVMPENGKRVDGQLTEAENIADNGGLREAYKAYKTNRPSVQEQLPGLEDLTNDQLFFLSYSQVWCSVVTREGADWMVKYGVHSPGRFRVIGPLQNNENFHSAFGCQSGNYMYKSQYSTCKVWY</sequence>
<keyword evidence="3" id="KW-0479">Metal-binding</keyword>
<keyword evidence="7" id="KW-1133">Transmembrane helix</keyword>
<dbReference type="RefSeq" id="XP_038077190.1">
    <property type="nucleotide sequence ID" value="XM_038221262.1"/>
</dbReference>
<dbReference type="AlphaFoldDB" id="A0A914BMM1"/>
<evidence type="ECO:0000313" key="10">
    <source>
        <dbReference type="EnsemblMetazoa" id="XP_038077190.1"/>
    </source>
</evidence>
<evidence type="ECO:0000256" key="4">
    <source>
        <dbReference type="ARBA" id="ARBA00022801"/>
    </source>
</evidence>
<name>A0A914BMM1_PATMI</name>
<dbReference type="OMA" id="NIWCESI"/>
<dbReference type="Proteomes" id="UP000887568">
    <property type="component" value="Unplaced"/>
</dbReference>
<dbReference type="InterPro" id="IPR024079">
    <property type="entry name" value="MetalloPept_cat_dom_sf"/>
</dbReference>
<dbReference type="InterPro" id="IPR042089">
    <property type="entry name" value="Peptidase_M13_dom_2"/>
</dbReference>
<dbReference type="GO" id="GO:0004222">
    <property type="term" value="F:metalloendopeptidase activity"/>
    <property type="evidence" value="ECO:0007669"/>
    <property type="project" value="InterPro"/>
</dbReference>
<dbReference type="InterPro" id="IPR000718">
    <property type="entry name" value="Peptidase_M13"/>
</dbReference>
<accession>A0A914BMM1</accession>
<keyword evidence="2" id="KW-0645">Protease</keyword>
<dbReference type="CDD" id="cd08662">
    <property type="entry name" value="M13"/>
    <property type="match status" value="1"/>
</dbReference>
<feature type="transmembrane region" description="Helical" evidence="7">
    <location>
        <begin position="37"/>
        <end position="61"/>
    </location>
</feature>
<evidence type="ECO:0000256" key="2">
    <source>
        <dbReference type="ARBA" id="ARBA00022670"/>
    </source>
</evidence>
<keyword evidence="11" id="KW-1185">Reference proteome</keyword>
<dbReference type="PROSITE" id="PS51885">
    <property type="entry name" value="NEPRILYSIN"/>
    <property type="match status" value="1"/>
</dbReference>
<dbReference type="Gene3D" id="1.10.1380.10">
    <property type="entry name" value="Neutral endopeptidase , domain2"/>
    <property type="match status" value="1"/>
</dbReference>
<dbReference type="InterPro" id="IPR018497">
    <property type="entry name" value="Peptidase_M13_C"/>
</dbReference>
<proteinExistence type="predicted"/>
<dbReference type="Pfam" id="PF01431">
    <property type="entry name" value="Peptidase_M13"/>
    <property type="match status" value="1"/>
</dbReference>
<feature type="domain" description="Peptidase M13 N-terminal" evidence="9">
    <location>
        <begin position="131"/>
        <end position="546"/>
    </location>
</feature>
<dbReference type="Pfam" id="PF05649">
    <property type="entry name" value="Peptidase_M13_N"/>
    <property type="match status" value="1"/>
</dbReference>
<dbReference type="PANTHER" id="PTHR11733:SF133">
    <property type="entry name" value="PHOSPHATE-REGULATING NEUTRAL ENDOPEPTIDASE PHEX"/>
    <property type="match status" value="1"/>
</dbReference>
<evidence type="ECO:0000256" key="7">
    <source>
        <dbReference type="SAM" id="Phobius"/>
    </source>
</evidence>
<evidence type="ECO:0000256" key="3">
    <source>
        <dbReference type="ARBA" id="ARBA00022723"/>
    </source>
</evidence>